<reference evidence="5 6" key="1">
    <citation type="submission" date="2018-02" db="EMBL/GenBank/DDBJ databases">
        <title>Genomic Encyclopedia of Archaeal and Bacterial Type Strains, Phase II (KMG-II): from individual species to whole genera.</title>
        <authorList>
            <person name="Goeker M."/>
        </authorList>
    </citation>
    <scope>NUCLEOTIDE SEQUENCE [LARGE SCALE GENOMIC DNA]</scope>
    <source>
        <strain evidence="5 6">DSM 29526</strain>
    </source>
</reference>
<dbReference type="SUPFAM" id="SSF52096">
    <property type="entry name" value="ClpP/crotonase"/>
    <property type="match status" value="1"/>
</dbReference>
<protein>
    <submittedName>
        <fullName evidence="5">Tetratricopeptide repeat protein</fullName>
    </submittedName>
</protein>
<dbReference type="Proteomes" id="UP000237662">
    <property type="component" value="Unassembled WGS sequence"/>
</dbReference>
<evidence type="ECO:0000256" key="4">
    <source>
        <dbReference type="SAM" id="SignalP"/>
    </source>
</evidence>
<dbReference type="InterPro" id="IPR011990">
    <property type="entry name" value="TPR-like_helical_dom_sf"/>
</dbReference>
<evidence type="ECO:0000313" key="6">
    <source>
        <dbReference type="Proteomes" id="UP000237662"/>
    </source>
</evidence>
<feature type="signal peptide" evidence="4">
    <location>
        <begin position="1"/>
        <end position="19"/>
    </location>
</feature>
<dbReference type="InterPro" id="IPR019734">
    <property type="entry name" value="TPR_rpt"/>
</dbReference>
<evidence type="ECO:0000256" key="1">
    <source>
        <dbReference type="ARBA" id="ARBA00022737"/>
    </source>
</evidence>
<organism evidence="5 6">
    <name type="scientific">Neolewinella xylanilytica</name>
    <dbReference type="NCBI Taxonomy" id="1514080"/>
    <lineage>
        <taxon>Bacteria</taxon>
        <taxon>Pseudomonadati</taxon>
        <taxon>Bacteroidota</taxon>
        <taxon>Saprospiria</taxon>
        <taxon>Saprospirales</taxon>
        <taxon>Lewinellaceae</taxon>
        <taxon>Neolewinella</taxon>
    </lineage>
</organism>
<dbReference type="PROSITE" id="PS50293">
    <property type="entry name" value="TPR_REGION"/>
    <property type="match status" value="1"/>
</dbReference>
<dbReference type="Gene3D" id="3.90.226.10">
    <property type="entry name" value="2-enoyl-CoA Hydratase, Chain A, domain 1"/>
    <property type="match status" value="1"/>
</dbReference>
<evidence type="ECO:0000256" key="3">
    <source>
        <dbReference type="PROSITE-ProRule" id="PRU00339"/>
    </source>
</evidence>
<dbReference type="EMBL" id="PTJC01000005">
    <property type="protein sequence ID" value="PPK87385.1"/>
    <property type="molecule type" value="Genomic_DNA"/>
</dbReference>
<keyword evidence="1" id="KW-0677">Repeat</keyword>
<keyword evidence="6" id="KW-1185">Reference proteome</keyword>
<gene>
    <name evidence="5" type="ORF">CLV84_0325</name>
</gene>
<dbReference type="AlphaFoldDB" id="A0A2S6I7B3"/>
<proteinExistence type="predicted"/>
<evidence type="ECO:0000313" key="5">
    <source>
        <dbReference type="EMBL" id="PPK87385.1"/>
    </source>
</evidence>
<dbReference type="SUPFAM" id="SSF48452">
    <property type="entry name" value="TPR-like"/>
    <property type="match status" value="1"/>
</dbReference>
<keyword evidence="2 3" id="KW-0802">TPR repeat</keyword>
<dbReference type="Pfam" id="PF07719">
    <property type="entry name" value="TPR_2"/>
    <property type="match status" value="1"/>
</dbReference>
<dbReference type="RefSeq" id="WP_104417993.1">
    <property type="nucleotide sequence ID" value="NZ_PTJC01000005.1"/>
</dbReference>
<dbReference type="InterPro" id="IPR013105">
    <property type="entry name" value="TPR_2"/>
</dbReference>
<dbReference type="Gene3D" id="1.25.40.10">
    <property type="entry name" value="Tetratricopeptide repeat domain"/>
    <property type="match status" value="1"/>
</dbReference>
<dbReference type="SMART" id="SM00028">
    <property type="entry name" value="TPR"/>
    <property type="match status" value="1"/>
</dbReference>
<keyword evidence="4" id="KW-0732">Signal</keyword>
<comment type="caution">
    <text evidence="5">The sequence shown here is derived from an EMBL/GenBank/DDBJ whole genome shotgun (WGS) entry which is preliminary data.</text>
</comment>
<feature type="chain" id="PRO_5015748147" evidence="4">
    <location>
        <begin position="20"/>
        <end position="553"/>
    </location>
</feature>
<dbReference type="OrthoDB" id="5480566at2"/>
<evidence type="ECO:0000256" key="2">
    <source>
        <dbReference type="ARBA" id="ARBA00022803"/>
    </source>
</evidence>
<accession>A0A2S6I7B3</accession>
<sequence>MLRLLLTLSFVWSVFTLHAQPALSPEEWREDIRFLQRTVHDDYPFLFKKVTAEAFDAAVEELYAAVPDLEDHEVSVGIARLIALFGYGHTRLGLDAWNSGNTLGFQQMPYNLYAFSDGIYVQGAHRDYARAVGARVTHVAGTPVEAAIAAIRPVVPVENEQFLQAYGLGYLGNPAVLHAQGVTEERQETVTLTLVKDGRSFDVTFAPASYDGYPLEYGMLPDDGNWMNARDQSTTPLWLRHLDKVYFYEYLPNSKTVYVRQSQVEHDPTQMLPDFYEEVFAFVEDNDVERLVLDVRLNGGGNNYNNLPVVTGIIRTDKINRVGKLFVIIGRRTFSAAQNLVNELDNYTNAIFVGEPTSENVNFYGDNRAVELPKSQLQPRLSFAWWQDKPQWENADWLAPHLPADLSFADYRDNVDPAMKAILRYNGELTYLNPMARLTELFNLGKMDEVATEARQFVEDPNYRYYPFERTFARTGSNLLSQGQIEAAMFVLEMNAELFPDSAGAWDSLAEAHRKAGNEDKAVELYRRVIALDPDGATGKHAREMLAEMDAEE</sequence>
<feature type="repeat" description="TPR" evidence="3">
    <location>
        <begin position="503"/>
        <end position="536"/>
    </location>
</feature>
<name>A0A2S6I7B3_9BACT</name>
<dbReference type="PROSITE" id="PS50005">
    <property type="entry name" value="TPR"/>
    <property type="match status" value="1"/>
</dbReference>
<dbReference type="InterPro" id="IPR029045">
    <property type="entry name" value="ClpP/crotonase-like_dom_sf"/>
</dbReference>